<accession>A0A7J8T5V8</accession>
<protein>
    <recommendedName>
        <fullName evidence="5">Rapid ALkalinization Factor</fullName>
    </recommendedName>
</protein>
<evidence type="ECO:0000256" key="2">
    <source>
        <dbReference type="SAM" id="SignalP"/>
    </source>
</evidence>
<reference evidence="3 4" key="1">
    <citation type="journal article" date="2019" name="Genome Biol. Evol.">
        <title>Insights into the evolution of the New World diploid cottons (Gossypium, subgenus Houzingenia) based on genome sequencing.</title>
        <authorList>
            <person name="Grover C.E."/>
            <person name="Arick M.A. 2nd"/>
            <person name="Thrash A."/>
            <person name="Conover J.L."/>
            <person name="Sanders W.S."/>
            <person name="Peterson D.G."/>
            <person name="Frelichowski J.E."/>
            <person name="Scheffler J.A."/>
            <person name="Scheffler B.E."/>
            <person name="Wendel J.F."/>
        </authorList>
    </citation>
    <scope>NUCLEOTIDE SEQUENCE [LARGE SCALE GENOMIC DNA]</scope>
    <source>
        <strain evidence="3">27</strain>
        <tissue evidence="3">Leaf</tissue>
    </source>
</reference>
<feature type="chain" id="PRO_5029813819" description="Rapid ALkalinization Factor" evidence="2">
    <location>
        <begin position="26"/>
        <end position="68"/>
    </location>
</feature>
<organism evidence="3 4">
    <name type="scientific">Gossypium davidsonii</name>
    <name type="common">Davidson's cotton</name>
    <name type="synonym">Gossypium klotzschianum subsp. davidsonii</name>
    <dbReference type="NCBI Taxonomy" id="34287"/>
    <lineage>
        <taxon>Eukaryota</taxon>
        <taxon>Viridiplantae</taxon>
        <taxon>Streptophyta</taxon>
        <taxon>Embryophyta</taxon>
        <taxon>Tracheophyta</taxon>
        <taxon>Spermatophyta</taxon>
        <taxon>Magnoliopsida</taxon>
        <taxon>eudicotyledons</taxon>
        <taxon>Gunneridae</taxon>
        <taxon>Pentapetalae</taxon>
        <taxon>rosids</taxon>
        <taxon>malvids</taxon>
        <taxon>Malvales</taxon>
        <taxon>Malvaceae</taxon>
        <taxon>Malvoideae</taxon>
        <taxon>Gossypium</taxon>
    </lineage>
</organism>
<feature type="non-terminal residue" evidence="3">
    <location>
        <position position="68"/>
    </location>
</feature>
<dbReference type="AlphaFoldDB" id="A0A7J8T5V8"/>
<feature type="signal peptide" evidence="2">
    <location>
        <begin position="1"/>
        <end position="25"/>
    </location>
</feature>
<evidence type="ECO:0000313" key="4">
    <source>
        <dbReference type="Proteomes" id="UP000593561"/>
    </source>
</evidence>
<feature type="region of interest" description="Disordered" evidence="1">
    <location>
        <begin position="45"/>
        <end position="68"/>
    </location>
</feature>
<evidence type="ECO:0008006" key="5">
    <source>
        <dbReference type="Google" id="ProtNLM"/>
    </source>
</evidence>
<proteinExistence type="predicted"/>
<name>A0A7J8T5V8_GOSDV</name>
<dbReference type="EMBL" id="JABFAC010147974">
    <property type="protein sequence ID" value="MBA0633729.1"/>
    <property type="molecule type" value="Genomic_DNA"/>
</dbReference>
<keyword evidence="2" id="KW-0732">Signal</keyword>
<feature type="compositionally biased region" description="Polar residues" evidence="1">
    <location>
        <begin position="56"/>
        <end position="68"/>
    </location>
</feature>
<sequence>MGLSNIKIWLIYLALINMVVVQVDATTRNSVMYIHPGVLDPCKRPGGPHPGCHLNPKSTPTQANTYNR</sequence>
<gene>
    <name evidence="3" type="ORF">Godav_029872</name>
</gene>
<keyword evidence="4" id="KW-1185">Reference proteome</keyword>
<dbReference type="Proteomes" id="UP000593561">
    <property type="component" value="Unassembled WGS sequence"/>
</dbReference>
<evidence type="ECO:0000256" key="1">
    <source>
        <dbReference type="SAM" id="MobiDB-lite"/>
    </source>
</evidence>
<evidence type="ECO:0000313" key="3">
    <source>
        <dbReference type="EMBL" id="MBA0633729.1"/>
    </source>
</evidence>
<comment type="caution">
    <text evidence="3">The sequence shown here is derived from an EMBL/GenBank/DDBJ whole genome shotgun (WGS) entry which is preliminary data.</text>
</comment>